<evidence type="ECO:0000256" key="1">
    <source>
        <dbReference type="ARBA" id="ARBA00022679"/>
    </source>
</evidence>
<reference evidence="8" key="1">
    <citation type="submission" date="2021-03" db="EMBL/GenBank/DDBJ databases">
        <title>Draft genome sequence of rust myrtle Austropuccinia psidii MF-1, a brazilian biotype.</title>
        <authorList>
            <person name="Quecine M.C."/>
            <person name="Pachon D.M.R."/>
            <person name="Bonatelli M.L."/>
            <person name="Correr F.H."/>
            <person name="Franceschini L.M."/>
            <person name="Leite T.F."/>
            <person name="Margarido G.R.A."/>
            <person name="Almeida C.A."/>
            <person name="Ferrarezi J.A."/>
            <person name="Labate C.A."/>
        </authorList>
    </citation>
    <scope>NUCLEOTIDE SEQUENCE</scope>
    <source>
        <strain evidence="8">MF-1</strain>
    </source>
</reference>
<evidence type="ECO:0000256" key="4">
    <source>
        <dbReference type="ARBA" id="ARBA00022759"/>
    </source>
</evidence>
<evidence type="ECO:0000313" key="9">
    <source>
        <dbReference type="Proteomes" id="UP000765509"/>
    </source>
</evidence>
<keyword evidence="6" id="KW-0695">RNA-directed DNA polymerase</keyword>
<dbReference type="PANTHER" id="PTHR37984:SF5">
    <property type="entry name" value="PROTEIN NYNRIN-LIKE"/>
    <property type="match status" value="1"/>
</dbReference>
<protein>
    <recommendedName>
        <fullName evidence="7">Reverse transcriptase RNase H-like domain-containing protein</fullName>
    </recommendedName>
</protein>
<dbReference type="Pfam" id="PF17917">
    <property type="entry name" value="RT_RNaseH"/>
    <property type="match status" value="1"/>
</dbReference>
<dbReference type="EMBL" id="AVOT02001706">
    <property type="protein sequence ID" value="MBW0467881.1"/>
    <property type="molecule type" value="Genomic_DNA"/>
</dbReference>
<evidence type="ECO:0000256" key="5">
    <source>
        <dbReference type="ARBA" id="ARBA00022801"/>
    </source>
</evidence>
<accession>A0A9Q3BL39</accession>
<dbReference type="InterPro" id="IPR041373">
    <property type="entry name" value="RT_RNaseH"/>
</dbReference>
<keyword evidence="4" id="KW-0255">Endonuclease</keyword>
<dbReference type="InterPro" id="IPR050951">
    <property type="entry name" value="Retrovirus_Pol_polyprotein"/>
</dbReference>
<evidence type="ECO:0000256" key="6">
    <source>
        <dbReference type="ARBA" id="ARBA00022918"/>
    </source>
</evidence>
<organism evidence="8 9">
    <name type="scientific">Austropuccinia psidii MF-1</name>
    <dbReference type="NCBI Taxonomy" id="1389203"/>
    <lineage>
        <taxon>Eukaryota</taxon>
        <taxon>Fungi</taxon>
        <taxon>Dikarya</taxon>
        <taxon>Basidiomycota</taxon>
        <taxon>Pucciniomycotina</taxon>
        <taxon>Pucciniomycetes</taxon>
        <taxon>Pucciniales</taxon>
        <taxon>Sphaerophragmiaceae</taxon>
        <taxon>Austropuccinia</taxon>
    </lineage>
</organism>
<dbReference type="GO" id="GO:0004519">
    <property type="term" value="F:endonuclease activity"/>
    <property type="evidence" value="ECO:0007669"/>
    <property type="project" value="UniProtKB-KW"/>
</dbReference>
<dbReference type="GO" id="GO:0003964">
    <property type="term" value="F:RNA-directed DNA polymerase activity"/>
    <property type="evidence" value="ECO:0007669"/>
    <property type="project" value="UniProtKB-KW"/>
</dbReference>
<dbReference type="InterPro" id="IPR043128">
    <property type="entry name" value="Rev_trsase/Diguanyl_cyclase"/>
</dbReference>
<evidence type="ECO:0000313" key="8">
    <source>
        <dbReference type="EMBL" id="MBW0467881.1"/>
    </source>
</evidence>
<feature type="domain" description="Reverse transcriptase RNase H-like" evidence="7">
    <location>
        <begin position="66"/>
        <end position="168"/>
    </location>
</feature>
<keyword evidence="5" id="KW-0378">Hydrolase</keyword>
<keyword evidence="9" id="KW-1185">Reference proteome</keyword>
<name>A0A9Q3BL39_9BASI</name>
<dbReference type="SUPFAM" id="SSF56672">
    <property type="entry name" value="DNA/RNA polymerases"/>
    <property type="match status" value="1"/>
</dbReference>
<dbReference type="AlphaFoldDB" id="A0A9Q3BL39"/>
<gene>
    <name evidence="8" type="ORF">O181_007596</name>
</gene>
<keyword evidence="1" id="KW-0808">Transferase</keyword>
<dbReference type="PANTHER" id="PTHR37984">
    <property type="entry name" value="PROTEIN CBG26694"/>
    <property type="match status" value="1"/>
</dbReference>
<dbReference type="GO" id="GO:0016787">
    <property type="term" value="F:hydrolase activity"/>
    <property type="evidence" value="ECO:0007669"/>
    <property type="project" value="UniProtKB-KW"/>
</dbReference>
<dbReference type="Proteomes" id="UP000765509">
    <property type="component" value="Unassembled WGS sequence"/>
</dbReference>
<proteinExistence type="predicted"/>
<evidence type="ECO:0000256" key="2">
    <source>
        <dbReference type="ARBA" id="ARBA00022695"/>
    </source>
</evidence>
<sequence length="254" mass="29463">MSLLGFASYYRQNLQDFEIHARSLYRICDHKRLFQVTQEMIQEYEKINYALTNAPLVLIPNLKLLLNLYIDACGEGLGESLNQVQIVNEKPYDGQVCFILRQIRPTVARYGESQMECLCLVWALEKLHYYIDGSVFGVITDCNSLKSLLNMKTLNRHMLRWQIDIQEFRGNMTILDKAKNIQNNANGLSRWALPNKPENSANAEPQIPIEGSNTTDLETELFEEVRESYKKDNNLNILTFLLEKIAKIQIWIIL</sequence>
<evidence type="ECO:0000259" key="7">
    <source>
        <dbReference type="Pfam" id="PF17917"/>
    </source>
</evidence>
<comment type="caution">
    <text evidence="8">The sequence shown here is derived from an EMBL/GenBank/DDBJ whole genome shotgun (WGS) entry which is preliminary data.</text>
</comment>
<dbReference type="InterPro" id="IPR043502">
    <property type="entry name" value="DNA/RNA_pol_sf"/>
</dbReference>
<evidence type="ECO:0000256" key="3">
    <source>
        <dbReference type="ARBA" id="ARBA00022722"/>
    </source>
</evidence>
<keyword evidence="2" id="KW-0548">Nucleotidyltransferase</keyword>
<keyword evidence="3" id="KW-0540">Nuclease</keyword>
<dbReference type="Gene3D" id="3.30.70.270">
    <property type="match status" value="1"/>
</dbReference>